<dbReference type="AlphaFoldDB" id="A0A1W1BZS5"/>
<evidence type="ECO:0000313" key="2">
    <source>
        <dbReference type="EMBL" id="SFV58962.1"/>
    </source>
</evidence>
<feature type="coiled-coil region" evidence="1">
    <location>
        <begin position="5"/>
        <end position="32"/>
    </location>
</feature>
<keyword evidence="1" id="KW-0175">Coiled coil</keyword>
<proteinExistence type="predicted"/>
<reference evidence="2" key="1">
    <citation type="submission" date="2016-10" db="EMBL/GenBank/DDBJ databases">
        <authorList>
            <person name="de Groot N.N."/>
        </authorList>
    </citation>
    <scope>NUCLEOTIDE SEQUENCE</scope>
</reference>
<protein>
    <submittedName>
        <fullName evidence="2">Uncharacterized protein</fullName>
    </submittedName>
</protein>
<organism evidence="2">
    <name type="scientific">hydrothermal vent metagenome</name>
    <dbReference type="NCBI Taxonomy" id="652676"/>
    <lineage>
        <taxon>unclassified sequences</taxon>
        <taxon>metagenomes</taxon>
        <taxon>ecological metagenomes</taxon>
    </lineage>
</organism>
<dbReference type="EMBL" id="FPHC01000049">
    <property type="protein sequence ID" value="SFV58962.1"/>
    <property type="molecule type" value="Genomic_DNA"/>
</dbReference>
<name>A0A1W1BZS5_9ZZZZ</name>
<sequence length="86" mass="10139">MTTKEVKETKEVKTVEQRLERLQREAKAHFGELRFVGIKLHDKIGWVAKIQFDEFESLVAEGETAIDAIKNLRKRVRKIIDRYNIV</sequence>
<accession>A0A1W1BZS5</accession>
<gene>
    <name evidence="2" type="ORF">MNB_SV-6-1110</name>
</gene>
<evidence type="ECO:0000256" key="1">
    <source>
        <dbReference type="SAM" id="Coils"/>
    </source>
</evidence>